<keyword evidence="12" id="KW-1185">Reference proteome</keyword>
<dbReference type="GO" id="GO:0007586">
    <property type="term" value="P:digestion"/>
    <property type="evidence" value="ECO:0007669"/>
    <property type="project" value="InterPro"/>
</dbReference>
<dbReference type="GeneTree" id="ENSGT00390000014792"/>
<dbReference type="CTD" id="2520"/>
<evidence type="ECO:0000259" key="10">
    <source>
        <dbReference type="Pfam" id="PF00918"/>
    </source>
</evidence>
<dbReference type="GeneID" id="100492074"/>
<dbReference type="KEGG" id="xtr:100492074"/>
<feature type="signal peptide" evidence="9">
    <location>
        <begin position="1"/>
        <end position="20"/>
    </location>
</feature>
<dbReference type="Ensembl" id="ENSXETT00000027311">
    <property type="protein sequence ID" value="ENSXETP00000027311"/>
    <property type="gene ID" value="ENSXETG00000012490"/>
</dbReference>
<dbReference type="RefSeq" id="XP_012808288.1">
    <property type="nucleotide sequence ID" value="XM_012952834.3"/>
</dbReference>
<feature type="region of interest" description="Disordered" evidence="8">
    <location>
        <begin position="24"/>
        <end position="43"/>
    </location>
</feature>
<dbReference type="PANTHER" id="PTHR10786:SF0">
    <property type="entry name" value="CHOLECYSTOKININ"/>
    <property type="match status" value="1"/>
</dbReference>
<evidence type="ECO:0000256" key="3">
    <source>
        <dbReference type="ARBA" id="ARBA00022525"/>
    </source>
</evidence>
<keyword evidence="6" id="KW-0027">Amidation</keyword>
<evidence type="ECO:0000256" key="5">
    <source>
        <dbReference type="ARBA" id="ARBA00022685"/>
    </source>
</evidence>
<protein>
    <submittedName>
        <fullName evidence="11 13">Gastrin</fullName>
    </submittedName>
</protein>
<gene>
    <name evidence="11 13 14" type="primary">gast</name>
</gene>
<dbReference type="AGR" id="Xenbase:XB-GENE-6458649"/>
<keyword evidence="9" id="KW-0732">Signal</keyword>
<dbReference type="Bgee" id="ENSXETG00000012490">
    <property type="expression patterns" value="Expressed in brain and 1 other cell type or tissue"/>
</dbReference>
<feature type="chain" id="PRO_5044731252" evidence="9">
    <location>
        <begin position="21"/>
        <end position="102"/>
    </location>
</feature>
<dbReference type="Ensembl" id="ENSXETT00000107732">
    <property type="protein sequence ID" value="ENSXETP00000119029"/>
    <property type="gene ID" value="ENSXETG00000012490"/>
</dbReference>
<evidence type="ECO:0000256" key="8">
    <source>
        <dbReference type="SAM" id="MobiDB-lite"/>
    </source>
</evidence>
<dbReference type="ExpressionAtlas" id="F6W277">
    <property type="expression patterns" value="baseline"/>
</dbReference>
<dbReference type="OMA" id="HKGFVHE"/>
<sequence>MHNKGYISVLLAVLATASLCRPMADVESSHHGSPRKSPVTSELNRRDLMASLSHDQRQLISQLLPHLYAELSNGEAHFLPVQDRDYAGWMDFGRRSLEEPES</sequence>
<reference evidence="11" key="1">
    <citation type="journal article" date="2010" name="Science">
        <title>The genome of the Western clawed frog Xenopus tropicalis.</title>
        <authorList>
            <person name="Hellsten U."/>
            <person name="Harland R.M."/>
            <person name="Gilchrist M.J."/>
            <person name="Hendrix D."/>
            <person name="Jurka J."/>
            <person name="Kapitonov V."/>
            <person name="Ovcharenko I."/>
            <person name="Putnam N.H."/>
            <person name="Shu S."/>
            <person name="Taher L."/>
            <person name="Blitz I.L."/>
            <person name="Blumberg B."/>
            <person name="Dichmann D.S."/>
            <person name="Dubchak I."/>
            <person name="Amaya E."/>
            <person name="Detter J.C."/>
            <person name="Fletcher R."/>
            <person name="Gerhard D.S."/>
            <person name="Goodstein D."/>
            <person name="Graves T."/>
            <person name="Grigoriev I.V."/>
            <person name="Grimwood J."/>
            <person name="Kawashima T."/>
            <person name="Lindquist E."/>
            <person name="Lucas S.M."/>
            <person name="Mead P.E."/>
            <person name="Mitros T."/>
            <person name="Ogino H."/>
            <person name="Ohta Y."/>
            <person name="Poliakov A.V."/>
            <person name="Pollet N."/>
            <person name="Robert J."/>
            <person name="Salamov A."/>
            <person name="Sater A.K."/>
            <person name="Schmutz J."/>
            <person name="Terry A."/>
            <person name="Vize P.D."/>
            <person name="Warren W.C."/>
            <person name="Wells D."/>
            <person name="Wills A."/>
            <person name="Wilson R.K."/>
            <person name="Zimmerman L.B."/>
            <person name="Zorn A.M."/>
            <person name="Grainger R."/>
            <person name="Grammer T."/>
            <person name="Khokha M.K."/>
            <person name="Richardson P.M."/>
            <person name="Rokhsar D.S."/>
        </authorList>
    </citation>
    <scope>NUCLEOTIDE SEQUENCE [LARGE SCALE GENOMIC DNA]</scope>
    <source>
        <strain evidence="11">Nigerian</strain>
    </source>
</reference>
<dbReference type="eggNOG" id="ENOG502SA9S">
    <property type="taxonomic scope" value="Eukaryota"/>
</dbReference>
<evidence type="ECO:0000313" key="14">
    <source>
        <dbReference type="Xenbase" id="XB-GENE-6458649"/>
    </source>
</evidence>
<dbReference type="InterPro" id="IPR015499">
    <property type="entry name" value="CCK-like"/>
</dbReference>
<evidence type="ECO:0000256" key="2">
    <source>
        <dbReference type="ARBA" id="ARBA00006273"/>
    </source>
</evidence>
<dbReference type="InterPro" id="IPR013152">
    <property type="entry name" value="Gastrin/cholecystokinin_CS"/>
</dbReference>
<dbReference type="PANTHER" id="PTHR10786">
    <property type="entry name" value="CHOLECYSTOKININ"/>
    <property type="match status" value="1"/>
</dbReference>
<keyword evidence="5" id="KW-0165">Cleavage on pair of basic residues</keyword>
<dbReference type="Pfam" id="PF00918">
    <property type="entry name" value="Gastrin"/>
    <property type="match status" value="1"/>
</dbReference>
<accession>F6W277</accession>
<reference evidence="13" key="3">
    <citation type="submission" date="2025-04" db="UniProtKB">
        <authorList>
            <consortium name="RefSeq"/>
        </authorList>
    </citation>
    <scope>IDENTIFICATION</scope>
    <source>
        <strain evidence="13">Nigerian</strain>
        <tissue evidence="13">Liver and blood</tissue>
    </source>
</reference>
<organism evidence="11">
    <name type="scientific">Xenopus tropicalis</name>
    <name type="common">Western clawed frog</name>
    <name type="synonym">Silurana tropicalis</name>
    <dbReference type="NCBI Taxonomy" id="8364"/>
    <lineage>
        <taxon>Eukaryota</taxon>
        <taxon>Metazoa</taxon>
        <taxon>Chordata</taxon>
        <taxon>Craniata</taxon>
        <taxon>Vertebrata</taxon>
        <taxon>Euteleostomi</taxon>
        <taxon>Amphibia</taxon>
        <taxon>Batrachia</taxon>
        <taxon>Anura</taxon>
        <taxon>Pipoidea</taxon>
        <taxon>Pipidae</taxon>
        <taxon>Xenopodinae</taxon>
        <taxon>Xenopus</taxon>
        <taxon>Silurana</taxon>
    </lineage>
</organism>
<dbReference type="STRING" id="8364.ENSXETP00000027311"/>
<evidence type="ECO:0000256" key="7">
    <source>
        <dbReference type="RuleBase" id="RU004362"/>
    </source>
</evidence>
<keyword evidence="4" id="KW-0765">Sulfation</keyword>
<name>F6W277_XENTR</name>
<evidence type="ECO:0000256" key="4">
    <source>
        <dbReference type="ARBA" id="ARBA00022641"/>
    </source>
</evidence>
<dbReference type="Xenbase" id="XB-GENE-6458649">
    <property type="gene designation" value="gast"/>
</dbReference>
<dbReference type="HOGENOM" id="CLU_2235601_0_0_1"/>
<reference evidence="11" key="2">
    <citation type="submission" date="2011-06" db="UniProtKB">
        <authorList>
            <consortium name="Ensembl"/>
        </authorList>
    </citation>
    <scope>IDENTIFICATION</scope>
</reference>
<dbReference type="PROSITE" id="PS00259">
    <property type="entry name" value="GASTRIN"/>
    <property type="match status" value="1"/>
</dbReference>
<evidence type="ECO:0000256" key="9">
    <source>
        <dbReference type="SAM" id="SignalP"/>
    </source>
</evidence>
<dbReference type="GO" id="GO:0005184">
    <property type="term" value="F:neuropeptide hormone activity"/>
    <property type="evidence" value="ECO:0007669"/>
    <property type="project" value="InterPro"/>
</dbReference>
<evidence type="ECO:0000313" key="12">
    <source>
        <dbReference type="Proteomes" id="UP000008143"/>
    </source>
</evidence>
<comment type="similarity">
    <text evidence="2 7">Belongs to the gastrin/cholecystokinin family.</text>
</comment>
<comment type="subcellular location">
    <subcellularLocation>
        <location evidence="1 7">Secreted</location>
    </subcellularLocation>
</comment>
<dbReference type="AlphaFoldDB" id="F6W277"/>
<evidence type="ECO:0000313" key="13">
    <source>
        <dbReference type="RefSeq" id="XP_012808288.1"/>
    </source>
</evidence>
<keyword evidence="3" id="KW-0964">Secreted</keyword>
<dbReference type="InterPro" id="IPR001651">
    <property type="entry name" value="Gastrin/CCK"/>
</dbReference>
<dbReference type="OrthoDB" id="9924917at2759"/>
<feature type="domain" description="Gastrin/cholecystokinin peptide hormone" evidence="10">
    <location>
        <begin position="6"/>
        <end position="101"/>
    </location>
</feature>
<dbReference type="Proteomes" id="UP000008143">
    <property type="component" value="Chromosome 10"/>
</dbReference>
<evidence type="ECO:0000256" key="6">
    <source>
        <dbReference type="ARBA" id="ARBA00022815"/>
    </source>
</evidence>
<evidence type="ECO:0000256" key="1">
    <source>
        <dbReference type="ARBA" id="ARBA00004613"/>
    </source>
</evidence>
<dbReference type="GO" id="GO:0005576">
    <property type="term" value="C:extracellular region"/>
    <property type="evidence" value="ECO:0007669"/>
    <property type="project" value="UniProtKB-SubCell"/>
</dbReference>
<proteinExistence type="inferred from homology"/>
<evidence type="ECO:0000313" key="11">
    <source>
        <dbReference type="Ensembl" id="ENSXETP00000027311"/>
    </source>
</evidence>